<sequence>MHRRTTLPAVLAGGAILALTLAGCAGGGQGGGDEPVSGGVFRHAVYPEVGSIEPMTANQPQELQILTYAYEGLIYTDGEGEEYPWLAESWEIGEDGRSVSFQLKDGITFHDGTPFDGAVAAANINYHADPANATVLADVLPAGLVATGDGLTLEVTADASDPFLANIVGDIFMVAQAGLDDPASLEAASNGTGLYELTDVAADKYTFVTRDDYTWGPDGLTSETEGLPDGLEVSVVTDESTRANLLLSDGVNAAQVEGPDVERIEAAGYAYAGRINPIGQMLFNERPDRPTSDPLVREALVLGFNHEEATEVVTGGRPYELTSWITDAPFTCFNDQPVWERPASDPERAAELLDEAGWTAGADGSRSKDGVPLSINFIYDAASGGHASAGELVAEDWDQLGITTNLIAMDGAAWSEYLYETFDYDTGWIQIGVGSPVTQDLFYGGAFPEDGGLNFMGVNDPEYVAYADQARAAATPEKACESWEQAEKVVVESFHTFLMAGTEAPTFMNGATFEITDYIQPVTIRMTE</sequence>
<name>A0A7D5EZ84_9MICO</name>
<dbReference type="Pfam" id="PF00496">
    <property type="entry name" value="SBP_bac_5"/>
    <property type="match status" value="1"/>
</dbReference>
<comment type="similarity">
    <text evidence="1">Belongs to the bacterial solute-binding protein 5 family.</text>
</comment>
<dbReference type="PANTHER" id="PTHR30290">
    <property type="entry name" value="PERIPLASMIC BINDING COMPONENT OF ABC TRANSPORTER"/>
    <property type="match status" value="1"/>
</dbReference>
<dbReference type="PANTHER" id="PTHR30290:SF9">
    <property type="entry name" value="OLIGOPEPTIDE-BINDING PROTEIN APPA"/>
    <property type="match status" value="1"/>
</dbReference>
<dbReference type="GO" id="GO:1904680">
    <property type="term" value="F:peptide transmembrane transporter activity"/>
    <property type="evidence" value="ECO:0007669"/>
    <property type="project" value="TreeGrafter"/>
</dbReference>
<dbReference type="InterPro" id="IPR039424">
    <property type="entry name" value="SBP_5"/>
</dbReference>
<protein>
    <submittedName>
        <fullName evidence="6">ABC transporter substrate-binding protein</fullName>
    </submittedName>
</protein>
<dbReference type="SUPFAM" id="SSF53850">
    <property type="entry name" value="Periplasmic binding protein-like II"/>
    <property type="match status" value="1"/>
</dbReference>
<dbReference type="PIRSF" id="PIRSF002741">
    <property type="entry name" value="MppA"/>
    <property type="match status" value="1"/>
</dbReference>
<dbReference type="GO" id="GO:0043190">
    <property type="term" value="C:ATP-binding cassette (ABC) transporter complex"/>
    <property type="evidence" value="ECO:0007669"/>
    <property type="project" value="InterPro"/>
</dbReference>
<dbReference type="PROSITE" id="PS51257">
    <property type="entry name" value="PROKAR_LIPOPROTEIN"/>
    <property type="match status" value="1"/>
</dbReference>
<accession>A0A7D5EZ84</accession>
<dbReference type="InterPro" id="IPR000914">
    <property type="entry name" value="SBP_5_dom"/>
</dbReference>
<gene>
    <name evidence="6" type="ORF">HW566_15680</name>
</gene>
<feature type="signal peptide" evidence="4">
    <location>
        <begin position="1"/>
        <end position="25"/>
    </location>
</feature>
<evidence type="ECO:0000256" key="2">
    <source>
        <dbReference type="ARBA" id="ARBA00022448"/>
    </source>
</evidence>
<proteinExistence type="inferred from homology"/>
<keyword evidence="3 4" id="KW-0732">Signal</keyword>
<evidence type="ECO:0000313" key="6">
    <source>
        <dbReference type="EMBL" id="QLD13090.1"/>
    </source>
</evidence>
<dbReference type="AlphaFoldDB" id="A0A7D5EZ84"/>
<dbReference type="Gene3D" id="3.10.105.10">
    <property type="entry name" value="Dipeptide-binding Protein, Domain 3"/>
    <property type="match status" value="1"/>
</dbReference>
<feature type="domain" description="Solute-binding protein family 5" evidence="5">
    <location>
        <begin position="83"/>
        <end position="443"/>
    </location>
</feature>
<organism evidence="6 7">
    <name type="scientific">Microbacterium oleivorans</name>
    <dbReference type="NCBI Taxonomy" id="273677"/>
    <lineage>
        <taxon>Bacteria</taxon>
        <taxon>Bacillati</taxon>
        <taxon>Actinomycetota</taxon>
        <taxon>Actinomycetes</taxon>
        <taxon>Micrococcales</taxon>
        <taxon>Microbacteriaceae</taxon>
        <taxon>Microbacterium</taxon>
    </lineage>
</organism>
<dbReference type="Proteomes" id="UP000509638">
    <property type="component" value="Chromosome"/>
</dbReference>
<dbReference type="GO" id="GO:0015833">
    <property type="term" value="P:peptide transport"/>
    <property type="evidence" value="ECO:0007669"/>
    <property type="project" value="TreeGrafter"/>
</dbReference>
<evidence type="ECO:0000259" key="5">
    <source>
        <dbReference type="Pfam" id="PF00496"/>
    </source>
</evidence>
<reference evidence="6 7" key="1">
    <citation type="submission" date="2020-06" db="EMBL/GenBank/DDBJ databases">
        <authorList>
            <person name="Jo H."/>
        </authorList>
    </citation>
    <scope>NUCLEOTIDE SEQUENCE [LARGE SCALE GENOMIC DNA]</scope>
    <source>
        <strain evidence="6 7">I46</strain>
    </source>
</reference>
<evidence type="ECO:0000256" key="3">
    <source>
        <dbReference type="ARBA" id="ARBA00022729"/>
    </source>
</evidence>
<dbReference type="InterPro" id="IPR030678">
    <property type="entry name" value="Peptide/Ni-bd"/>
</dbReference>
<keyword evidence="2" id="KW-0813">Transport</keyword>
<evidence type="ECO:0000256" key="1">
    <source>
        <dbReference type="ARBA" id="ARBA00005695"/>
    </source>
</evidence>
<dbReference type="EMBL" id="CP058316">
    <property type="protein sequence ID" value="QLD13090.1"/>
    <property type="molecule type" value="Genomic_DNA"/>
</dbReference>
<dbReference type="GO" id="GO:0042597">
    <property type="term" value="C:periplasmic space"/>
    <property type="evidence" value="ECO:0007669"/>
    <property type="project" value="UniProtKB-ARBA"/>
</dbReference>
<dbReference type="Gene3D" id="3.40.190.10">
    <property type="entry name" value="Periplasmic binding protein-like II"/>
    <property type="match status" value="1"/>
</dbReference>
<dbReference type="RefSeq" id="WP_178014450.1">
    <property type="nucleotide sequence ID" value="NZ_CP058316.1"/>
</dbReference>
<evidence type="ECO:0000313" key="7">
    <source>
        <dbReference type="Proteomes" id="UP000509638"/>
    </source>
</evidence>
<feature type="chain" id="PRO_5038863247" evidence="4">
    <location>
        <begin position="26"/>
        <end position="528"/>
    </location>
</feature>
<evidence type="ECO:0000256" key="4">
    <source>
        <dbReference type="SAM" id="SignalP"/>
    </source>
</evidence>